<feature type="domain" description="RING-type" evidence="15">
    <location>
        <begin position="123"/>
        <end position="169"/>
    </location>
</feature>
<evidence type="ECO:0000256" key="2">
    <source>
        <dbReference type="ARBA" id="ARBA00001947"/>
    </source>
</evidence>
<evidence type="ECO:0000256" key="9">
    <source>
        <dbReference type="ARBA" id="ARBA00022737"/>
    </source>
</evidence>
<comment type="caution">
    <text evidence="17">The sequence shown here is derived from an EMBL/GenBank/DDBJ whole genome shotgun (WGS) entry which is preliminary data.</text>
</comment>
<keyword evidence="11" id="KW-0833">Ubl conjugation pathway</keyword>
<evidence type="ECO:0000313" key="17">
    <source>
        <dbReference type="EMBL" id="KAF9605868.1"/>
    </source>
</evidence>
<dbReference type="PROSITE" id="PS50089">
    <property type="entry name" value="ZF_RING_2"/>
    <property type="match status" value="1"/>
</dbReference>
<dbReference type="Pfam" id="PF13445">
    <property type="entry name" value="zf-RING_UBOX"/>
    <property type="match status" value="1"/>
</dbReference>
<dbReference type="Pfam" id="PF01485">
    <property type="entry name" value="IBR"/>
    <property type="match status" value="1"/>
</dbReference>
<dbReference type="Pfam" id="PF19422">
    <property type="entry name" value="Ariadne"/>
    <property type="match status" value="1"/>
</dbReference>
<organism evidence="17 18">
    <name type="scientific">Coptis chinensis</name>
    <dbReference type="NCBI Taxonomy" id="261450"/>
    <lineage>
        <taxon>Eukaryota</taxon>
        <taxon>Viridiplantae</taxon>
        <taxon>Streptophyta</taxon>
        <taxon>Embryophyta</taxon>
        <taxon>Tracheophyta</taxon>
        <taxon>Spermatophyta</taxon>
        <taxon>Magnoliopsida</taxon>
        <taxon>Ranunculales</taxon>
        <taxon>Ranunculaceae</taxon>
        <taxon>Coptidoideae</taxon>
        <taxon>Coptis</taxon>
    </lineage>
</organism>
<dbReference type="SUPFAM" id="SSF57850">
    <property type="entry name" value="RING/U-box"/>
    <property type="match status" value="3"/>
</dbReference>
<dbReference type="PANTHER" id="PTHR11685">
    <property type="entry name" value="RBR FAMILY RING FINGER AND IBR DOMAIN-CONTAINING"/>
    <property type="match status" value="1"/>
</dbReference>
<evidence type="ECO:0000256" key="5">
    <source>
        <dbReference type="ARBA" id="ARBA00005884"/>
    </source>
</evidence>
<dbReference type="FunFam" id="3.30.40.10:FF:000019">
    <property type="entry name" value="RBR-type E3 ubiquitin transferase"/>
    <property type="match status" value="1"/>
</dbReference>
<accession>A0A835HWX0</accession>
<dbReference type="Pfam" id="PF21235">
    <property type="entry name" value="UBA_ARI1"/>
    <property type="match status" value="1"/>
</dbReference>
<dbReference type="InterPro" id="IPR002867">
    <property type="entry name" value="IBR_dom"/>
</dbReference>
<dbReference type="EMBL" id="JADFTS010000005">
    <property type="protein sequence ID" value="KAF9605868.1"/>
    <property type="molecule type" value="Genomic_DNA"/>
</dbReference>
<evidence type="ECO:0000256" key="7">
    <source>
        <dbReference type="ARBA" id="ARBA00022679"/>
    </source>
</evidence>
<dbReference type="CDD" id="cd20346">
    <property type="entry name" value="BRcat_RBR_ANKIB1"/>
    <property type="match status" value="1"/>
</dbReference>
<comment type="similarity">
    <text evidence="5">Belongs to the RBR family. Ariadne subfamily.</text>
</comment>
<evidence type="ECO:0000256" key="8">
    <source>
        <dbReference type="ARBA" id="ARBA00022723"/>
    </source>
</evidence>
<evidence type="ECO:0000259" key="15">
    <source>
        <dbReference type="PROSITE" id="PS50089"/>
    </source>
</evidence>
<dbReference type="SMART" id="SM00647">
    <property type="entry name" value="IBR"/>
    <property type="match status" value="2"/>
</dbReference>
<dbReference type="InterPro" id="IPR001876">
    <property type="entry name" value="Znf_RanBP2"/>
</dbReference>
<dbReference type="InterPro" id="IPR013083">
    <property type="entry name" value="Znf_RING/FYVE/PHD"/>
</dbReference>
<dbReference type="InterPro" id="IPR027370">
    <property type="entry name" value="Znf-RING_euk"/>
</dbReference>
<dbReference type="InterPro" id="IPR001841">
    <property type="entry name" value="Znf_RING"/>
</dbReference>
<dbReference type="OrthoDB" id="10009520at2759"/>
<dbReference type="AlphaFoldDB" id="A0A835HWX0"/>
<dbReference type="InterPro" id="IPR044066">
    <property type="entry name" value="TRIAD_supradom"/>
</dbReference>
<dbReference type="InterPro" id="IPR048962">
    <property type="entry name" value="ARIH1-like_UBL"/>
</dbReference>
<evidence type="ECO:0000256" key="1">
    <source>
        <dbReference type="ARBA" id="ARBA00001798"/>
    </source>
</evidence>
<dbReference type="EC" id="2.3.2.31" evidence="6"/>
<keyword evidence="8" id="KW-0479">Metal-binding</keyword>
<evidence type="ECO:0000256" key="10">
    <source>
        <dbReference type="ARBA" id="ARBA00022771"/>
    </source>
</evidence>
<feature type="domain" description="RING-type" evidence="16">
    <location>
        <begin position="119"/>
        <end position="325"/>
    </location>
</feature>
<comment type="cofactor">
    <cofactor evidence="2">
        <name>Zn(2+)</name>
        <dbReference type="ChEBI" id="CHEBI:29105"/>
    </cofactor>
</comment>
<keyword evidence="7" id="KW-0808">Transferase</keyword>
<sequence length="527" mass="61081">MDSEDNMDDFSYEYEYEYDDDDDDDDGNGVYNEDSNETTTIHRKKYIVLNKDDIQQRQEDDITKISSLLSITRVSATILLLHYKWSVNKLQDDWFADEEKVRTAAGLFEKPIVHYQSSNKVTCAICFEEYTRSRMPAAGCGHLFCVSCWNSYISTSIKDGSGCLMLRCPDPPCGATVGEDMINRLVSEDGKEKYSRYFIGSYVEGNQTMKWCPGAGCGYAVELAVDTESYDVSCNCTFSFCWNCTEDAHRPVDCSTVSKWTLKNKDESENVNWILANSKACPKCKRPIQKNQGCSHMTCRYPCKFQFCWLCLSDWSNHPTCNRYDGTGKNKEIERKRKMAKKLLDRYSHYYERWAANHSSRKKAIVDLNIMQTEHMENLSNKQCTPETQLTFITDAWLQIIECRRVLKWTYAYGYYLPEDEDVKRQLFEFLQGQAESGLERLHECAEKDLQVYLNAEHIKGFDAFRIKLAGLTRVTKDYFENLVQALENGLSDVDTDRWWSCTHCTYFNQMSAADCKMCILPRIIPQ</sequence>
<evidence type="ECO:0000259" key="16">
    <source>
        <dbReference type="PROSITE" id="PS51873"/>
    </source>
</evidence>
<keyword evidence="9" id="KW-0677">Repeat</keyword>
<gene>
    <name evidence="17" type="ORF">IFM89_019840</name>
</gene>
<comment type="catalytic activity">
    <reaction evidence="1">
        <text>[E2 ubiquitin-conjugating enzyme]-S-ubiquitinyl-L-cysteine + [acceptor protein]-L-lysine = [E2 ubiquitin-conjugating enzyme]-L-cysteine + [acceptor protein]-N(6)-ubiquitinyl-L-lysine.</text>
        <dbReference type="EC" id="2.3.2.31"/>
    </reaction>
</comment>
<proteinExistence type="inferred from homology"/>
<evidence type="ECO:0000256" key="13">
    <source>
        <dbReference type="PROSITE-ProRule" id="PRU00175"/>
    </source>
</evidence>
<keyword evidence="10 13" id="KW-0863">Zinc-finger</keyword>
<dbReference type="Proteomes" id="UP000631114">
    <property type="component" value="Unassembled WGS sequence"/>
</dbReference>
<reference evidence="17 18" key="1">
    <citation type="submission" date="2020-10" db="EMBL/GenBank/DDBJ databases">
        <title>The Coptis chinensis genome and diversification of protoberbering-type alkaloids.</title>
        <authorList>
            <person name="Wang B."/>
            <person name="Shu S."/>
            <person name="Song C."/>
            <person name="Liu Y."/>
        </authorList>
    </citation>
    <scope>NUCLEOTIDE SEQUENCE [LARGE SCALE GENOMIC DNA]</scope>
    <source>
        <strain evidence="17">HL-2020</strain>
        <tissue evidence="17">Leaf</tissue>
    </source>
</reference>
<comment type="pathway">
    <text evidence="4">Protein modification; protein ubiquitination.</text>
</comment>
<keyword evidence="12" id="KW-0862">Zinc</keyword>
<evidence type="ECO:0000256" key="11">
    <source>
        <dbReference type="ARBA" id="ARBA00022786"/>
    </source>
</evidence>
<dbReference type="SUPFAM" id="SSF90209">
    <property type="entry name" value="Ran binding protein zinc finger-like"/>
    <property type="match status" value="1"/>
</dbReference>
<dbReference type="InterPro" id="IPR045840">
    <property type="entry name" value="Ariadne"/>
</dbReference>
<evidence type="ECO:0000313" key="18">
    <source>
        <dbReference type="Proteomes" id="UP000631114"/>
    </source>
</evidence>
<feature type="compositionally biased region" description="Acidic residues" evidence="14">
    <location>
        <begin position="1"/>
        <end position="27"/>
    </location>
</feature>
<name>A0A835HWX0_9MAGN</name>
<dbReference type="Gene3D" id="1.20.120.1750">
    <property type="match status" value="1"/>
</dbReference>
<comment type="function">
    <text evidence="3">Might act as an E3 ubiquitin-protein ligase, or as part of E3 complex, which accepts ubiquitin from specific E2 ubiquitin-conjugating enzymes and then transfers it to substrates.</text>
</comment>
<evidence type="ECO:0000256" key="14">
    <source>
        <dbReference type="SAM" id="MobiDB-lite"/>
    </source>
</evidence>
<protein>
    <recommendedName>
        <fullName evidence="6">RBR-type E3 ubiquitin transferase</fullName>
        <ecNumber evidence="6">2.3.2.31</ecNumber>
    </recommendedName>
</protein>
<evidence type="ECO:0000256" key="12">
    <source>
        <dbReference type="ARBA" id="ARBA00022833"/>
    </source>
</evidence>
<dbReference type="GO" id="GO:0008270">
    <property type="term" value="F:zinc ion binding"/>
    <property type="evidence" value="ECO:0007669"/>
    <property type="project" value="UniProtKB-KW"/>
</dbReference>
<dbReference type="GO" id="GO:0016567">
    <property type="term" value="P:protein ubiquitination"/>
    <property type="evidence" value="ECO:0007669"/>
    <property type="project" value="InterPro"/>
</dbReference>
<dbReference type="PROSITE" id="PS01358">
    <property type="entry name" value="ZF_RANBP2_1"/>
    <property type="match status" value="1"/>
</dbReference>
<dbReference type="PROSITE" id="PS51873">
    <property type="entry name" value="TRIAD"/>
    <property type="match status" value="1"/>
</dbReference>
<dbReference type="Pfam" id="PF22191">
    <property type="entry name" value="IBR_1"/>
    <property type="match status" value="1"/>
</dbReference>
<keyword evidence="18" id="KW-1185">Reference proteome</keyword>
<feature type="region of interest" description="Disordered" evidence="14">
    <location>
        <begin position="1"/>
        <end position="35"/>
    </location>
</feature>
<dbReference type="InterPro" id="IPR031127">
    <property type="entry name" value="E3_UB_ligase_RBR"/>
</dbReference>
<dbReference type="GO" id="GO:0061630">
    <property type="term" value="F:ubiquitin protein ligase activity"/>
    <property type="evidence" value="ECO:0007669"/>
    <property type="project" value="UniProtKB-EC"/>
</dbReference>
<evidence type="ECO:0000256" key="3">
    <source>
        <dbReference type="ARBA" id="ARBA00003976"/>
    </source>
</evidence>
<evidence type="ECO:0000256" key="6">
    <source>
        <dbReference type="ARBA" id="ARBA00012251"/>
    </source>
</evidence>
<dbReference type="Gene3D" id="3.30.40.10">
    <property type="entry name" value="Zinc/RING finger domain, C3HC4 (zinc finger)"/>
    <property type="match status" value="1"/>
</dbReference>
<evidence type="ECO:0000256" key="4">
    <source>
        <dbReference type="ARBA" id="ARBA00004906"/>
    </source>
</evidence>
<dbReference type="InterPro" id="IPR036443">
    <property type="entry name" value="Znf_RanBP2_sf"/>
</dbReference>
<dbReference type="FunFam" id="1.20.120.1750:FF:000005">
    <property type="entry name" value="RBR-type E3 ubiquitin transferase"/>
    <property type="match status" value="1"/>
</dbReference>